<organism evidence="2">
    <name type="scientific">uncultured Nocardioidaceae bacterium</name>
    <dbReference type="NCBI Taxonomy" id="253824"/>
    <lineage>
        <taxon>Bacteria</taxon>
        <taxon>Bacillati</taxon>
        <taxon>Actinomycetota</taxon>
        <taxon>Actinomycetes</taxon>
        <taxon>Propionibacteriales</taxon>
        <taxon>Nocardioidaceae</taxon>
        <taxon>environmental samples</taxon>
    </lineage>
</organism>
<name>A0A6J4LMS1_9ACTN</name>
<feature type="region of interest" description="Disordered" evidence="1">
    <location>
        <begin position="1"/>
        <end position="71"/>
    </location>
</feature>
<dbReference type="EMBL" id="CADCUG010000072">
    <property type="protein sequence ID" value="CAA9335879.1"/>
    <property type="molecule type" value="Genomic_DNA"/>
</dbReference>
<proteinExistence type="predicted"/>
<feature type="compositionally biased region" description="Basic residues" evidence="1">
    <location>
        <begin position="48"/>
        <end position="58"/>
    </location>
</feature>
<gene>
    <name evidence="2" type="ORF">AVDCRST_MAG29-1304</name>
</gene>
<accession>A0A6J4LMS1</accession>
<feature type="non-terminal residue" evidence="2">
    <location>
        <position position="89"/>
    </location>
</feature>
<dbReference type="AlphaFoldDB" id="A0A6J4LMS1"/>
<feature type="non-terminal residue" evidence="2">
    <location>
        <position position="1"/>
    </location>
</feature>
<evidence type="ECO:0000256" key="1">
    <source>
        <dbReference type="SAM" id="MobiDB-lite"/>
    </source>
</evidence>
<evidence type="ECO:0000313" key="2">
    <source>
        <dbReference type="EMBL" id="CAA9335879.1"/>
    </source>
</evidence>
<protein>
    <submittedName>
        <fullName evidence="2">Uncharacterized protein</fullName>
    </submittedName>
</protein>
<reference evidence="2" key="1">
    <citation type="submission" date="2020-02" db="EMBL/GenBank/DDBJ databases">
        <authorList>
            <person name="Meier V. D."/>
        </authorList>
    </citation>
    <scope>NUCLEOTIDE SEQUENCE</scope>
    <source>
        <strain evidence="2">AVDCRST_MAG29</strain>
    </source>
</reference>
<sequence length="89" mass="9847">DERSAALDRRQHHRAPAQPLPVQLGSRRGWPGRHLDSSAGAGPGRLGRGAHHQRRGRRQPAGPAHLGVDRVLRRQPACAHVRHHEGRLL</sequence>